<reference evidence="2 3" key="1">
    <citation type="journal article" date="2012" name="Genome Biol.">
        <title>Genome and low-iron response of an oceanic diatom adapted to chronic iron limitation.</title>
        <authorList>
            <person name="Lommer M."/>
            <person name="Specht M."/>
            <person name="Roy A.S."/>
            <person name="Kraemer L."/>
            <person name="Andreson R."/>
            <person name="Gutowska M.A."/>
            <person name="Wolf J."/>
            <person name="Bergner S.V."/>
            <person name="Schilhabel M.B."/>
            <person name="Klostermeier U.C."/>
            <person name="Beiko R.G."/>
            <person name="Rosenstiel P."/>
            <person name="Hippler M."/>
            <person name="Laroche J."/>
        </authorList>
    </citation>
    <scope>NUCLEOTIDE SEQUENCE [LARGE SCALE GENOMIC DNA]</scope>
    <source>
        <strain evidence="2 3">CCMP1005</strain>
    </source>
</reference>
<protein>
    <submittedName>
        <fullName evidence="2">Uncharacterized protein</fullName>
    </submittedName>
</protein>
<accession>K0TC29</accession>
<feature type="compositionally biased region" description="Basic residues" evidence="1">
    <location>
        <begin position="1128"/>
        <end position="1137"/>
    </location>
</feature>
<feature type="region of interest" description="Disordered" evidence="1">
    <location>
        <begin position="1098"/>
        <end position="1137"/>
    </location>
</feature>
<feature type="compositionally biased region" description="Acidic residues" evidence="1">
    <location>
        <begin position="46"/>
        <end position="81"/>
    </location>
</feature>
<proteinExistence type="predicted"/>
<feature type="compositionally biased region" description="Polar residues" evidence="1">
    <location>
        <begin position="28"/>
        <end position="39"/>
    </location>
</feature>
<evidence type="ECO:0000313" key="2">
    <source>
        <dbReference type="EMBL" id="EJK76243.1"/>
    </source>
</evidence>
<feature type="region of interest" description="Disordered" evidence="1">
    <location>
        <begin position="1"/>
        <end position="106"/>
    </location>
</feature>
<feature type="region of interest" description="Disordered" evidence="1">
    <location>
        <begin position="1009"/>
        <end position="1040"/>
    </location>
</feature>
<feature type="compositionally biased region" description="Basic and acidic residues" evidence="1">
    <location>
        <begin position="82"/>
        <end position="93"/>
    </location>
</feature>
<keyword evidence="3" id="KW-1185">Reference proteome</keyword>
<evidence type="ECO:0000256" key="1">
    <source>
        <dbReference type="SAM" id="MobiDB-lite"/>
    </source>
</evidence>
<evidence type="ECO:0000313" key="3">
    <source>
        <dbReference type="Proteomes" id="UP000266841"/>
    </source>
</evidence>
<gene>
    <name evidence="2" type="ORF">THAOC_02008</name>
</gene>
<dbReference type="Proteomes" id="UP000266841">
    <property type="component" value="Unassembled WGS sequence"/>
</dbReference>
<feature type="compositionally biased region" description="Basic residues" evidence="1">
    <location>
        <begin position="94"/>
        <end position="104"/>
    </location>
</feature>
<organism evidence="2 3">
    <name type="scientific">Thalassiosira oceanica</name>
    <name type="common">Marine diatom</name>
    <dbReference type="NCBI Taxonomy" id="159749"/>
    <lineage>
        <taxon>Eukaryota</taxon>
        <taxon>Sar</taxon>
        <taxon>Stramenopiles</taxon>
        <taxon>Ochrophyta</taxon>
        <taxon>Bacillariophyta</taxon>
        <taxon>Coscinodiscophyceae</taxon>
        <taxon>Thalassiosirophycidae</taxon>
        <taxon>Thalassiosirales</taxon>
        <taxon>Thalassiosiraceae</taxon>
        <taxon>Thalassiosira</taxon>
    </lineage>
</organism>
<feature type="compositionally biased region" description="Basic and acidic residues" evidence="1">
    <location>
        <begin position="1115"/>
        <end position="1127"/>
    </location>
</feature>
<sequence>MTRKTERNSYASGWKSTWPTSEIRPWSKVQSPYYTNDSGDGQGEMMPDDYSDDDESYAPSDDEDECDIDDEDWEADDEERNEDTGPVKSPNKEKKTRNRRRIKPGHGSCLYNKLKSVCKKVKENDASLGLSKGTCWIAPTNPNCRSLGGIAEPDDYHMTNHWIYIFDPMKQCRHLMPPDGKFACIHCDSRDTIYKRFDWRPAHMIGSTVHVVHRRVRCKSCKKEFATIHPKALASINNRISSSFPFVFPRTAGPGLHVMTLMLHVCLIPKGIQAGAFSSAINSLQRIQYAISHESYLDAVLAWMKQPPVYVQSRIPTPYGAYRDHDGHLAIELLPGTLNSGMGHFMENYEPYMQNAFQLASGKGADADDSHKLCKYIGLRVDKNFVNPFTAIYSVLSDKGLVNLSRPRFTKDSSELDETLKGWQQVRTNAGQPKISVVTRDNAAAEKSVFNGHFPEMLEGIEPYVEPGSGRAFTIRDEDYVLITNWSALDRIATVISSSMSQIRSKTGTGIVRIVVKGSYDSLVGHPSGLEVGTAVAVKVGLNKVARGTLVSIGHRGGAGGESTFWGRHLVGSGMALVKVDRVVIPSIKLPLQKQQGECRTFGDLDLRDDDSRIIAVKTSGILVGGQLEEKSLEASLGLRPQQRRDNCPASPWIFRLLHYATRSINEEEESKLKAILSLIHGITTDEEFEEHFFHNKEYWYCRVRMPFKNGMEASAGILSILNFMKQKEGFQEFVTDKLEAHFTNWARRCRKGCFESVPEVEMYTEDGVDSNGLTLWLRNTGTKGENYHQKLKAGTGPHILGIETGHRYHVLLSYMYLVNGRVRRTCSPDFGHFLLDYKDRIQHKIQEIWNIVVYPHHTNVLSFKGIEGYVSVGIGPMTYDSKFVIRGPPKSGLKGNIRALARRMGIIIPLLPPCTKAEKGLIKNFLARNPQFKQKDLVGLCEQFRTKADGKNFFFKVPSILKNFIKRYFINQKIHILGLRHINDYRSLIDQLRQHVKLPNPPLTLQAALQTQQQSQPARSEEQQQTETLPANPMHIGPLSTAGQAQAVTTVQNTICPPAQSTNNGRNSSSRNCAWYPFCDKKQIECGGSKRCYCSKYGNQGTHRDSAPSDEELKDAKAKAKREQQKARRQNSKNRS</sequence>
<name>K0TC29_THAOC</name>
<comment type="caution">
    <text evidence="2">The sequence shown here is derived from an EMBL/GenBank/DDBJ whole genome shotgun (WGS) entry which is preliminary data.</text>
</comment>
<dbReference type="EMBL" id="AGNL01002416">
    <property type="protein sequence ID" value="EJK76243.1"/>
    <property type="molecule type" value="Genomic_DNA"/>
</dbReference>
<feature type="compositionally biased region" description="Polar residues" evidence="1">
    <location>
        <begin position="8"/>
        <end position="20"/>
    </location>
</feature>
<dbReference type="AlphaFoldDB" id="K0TC29"/>
<feature type="compositionally biased region" description="Low complexity" evidence="1">
    <location>
        <begin position="1009"/>
        <end position="1019"/>
    </location>
</feature>